<reference evidence="1" key="1">
    <citation type="submission" date="2021-01" db="EMBL/GenBank/DDBJ databases">
        <title>Genome sequence of Phenylobacterium sp. 20VBR1 isolated from a valley glaceir, Ny-Alesund, Svalbard.</title>
        <authorList>
            <person name="Thomas F.A."/>
            <person name="Krishnan K.P."/>
            <person name="Sinha R.K."/>
        </authorList>
    </citation>
    <scope>NUCLEOTIDE SEQUENCE</scope>
    <source>
        <strain evidence="1">20VBR1</strain>
    </source>
</reference>
<accession>A0A974S9U6</accession>
<evidence type="ECO:0000313" key="1">
    <source>
        <dbReference type="EMBL" id="QQZ51829.1"/>
    </source>
</evidence>
<gene>
    <name evidence="1" type="ORF">JKL49_13630</name>
</gene>
<name>A0A974S9U6_9CAUL</name>
<sequence>MIIPMQWRAADIVREMETQGISAALILIEHNGRLIDFNRERHPYR</sequence>
<protein>
    <submittedName>
        <fullName evidence="1">Uncharacterized protein</fullName>
    </submittedName>
</protein>
<organism evidence="1">
    <name type="scientific">Phenylobacterium glaciei</name>
    <dbReference type="NCBI Taxonomy" id="2803784"/>
    <lineage>
        <taxon>Bacteria</taxon>
        <taxon>Pseudomonadati</taxon>
        <taxon>Pseudomonadota</taxon>
        <taxon>Alphaproteobacteria</taxon>
        <taxon>Caulobacterales</taxon>
        <taxon>Caulobacteraceae</taxon>
        <taxon>Phenylobacterium</taxon>
    </lineage>
</organism>
<dbReference type="EMBL" id="CP068570">
    <property type="protein sequence ID" value="QQZ51829.1"/>
    <property type="molecule type" value="Genomic_DNA"/>
</dbReference>
<proteinExistence type="predicted"/>
<dbReference type="AlphaFoldDB" id="A0A974S9U6"/>